<comment type="caution">
    <text evidence="2">The sequence shown here is derived from an EMBL/GenBank/DDBJ whole genome shotgun (WGS) entry which is preliminary data.</text>
</comment>
<proteinExistence type="predicted"/>
<gene>
    <name evidence="2" type="ORF">DIS24_g1821</name>
</gene>
<evidence type="ECO:0000256" key="1">
    <source>
        <dbReference type="SAM" id="MobiDB-lite"/>
    </source>
</evidence>
<protein>
    <submittedName>
        <fullName evidence="2">Uncharacterized protein</fullName>
    </submittedName>
</protein>
<reference evidence="2" key="1">
    <citation type="submission" date="2023-06" db="EMBL/GenBank/DDBJ databases">
        <title>Multi-omics analyses reveal the molecular pathogenesis toolkit of Lasiodiplodia hormozganensis, a cross-kingdom pathogen.</title>
        <authorList>
            <person name="Felix C."/>
            <person name="Meneses R."/>
            <person name="Goncalves M.F.M."/>
            <person name="Tilleman L."/>
            <person name="Duarte A.S."/>
            <person name="Jorrin-Novo J.V."/>
            <person name="Van De Peer Y."/>
            <person name="Deforce D."/>
            <person name="Van Nieuwerburgh F."/>
            <person name="Esteves A.C."/>
            <person name="Alves A."/>
        </authorList>
    </citation>
    <scope>NUCLEOTIDE SEQUENCE</scope>
    <source>
        <strain evidence="2">CBS 339.90</strain>
    </source>
</reference>
<sequence>MVQWNHEVDAKLFVCCLKQLTSTLNYQQLAADMATFDIEVTAKAITHRIAKLKAEAGGNKKGSTGATTPVSTPAKRGTPRTPKTPASAKKGGSFVGASGRNKRKNADTDSSSGDDSEGGNPDGEWGVKQQKKKKKKAGEGGLQKIIKLEKGDEDEDEVVEMALFNAAANAAAEDELEAV</sequence>
<dbReference type="AlphaFoldDB" id="A0AA39Z2E2"/>
<name>A0AA39Z2E2_9PEZI</name>
<evidence type="ECO:0000313" key="2">
    <source>
        <dbReference type="EMBL" id="KAK0662666.1"/>
    </source>
</evidence>
<dbReference type="EMBL" id="JAUJDW010000005">
    <property type="protein sequence ID" value="KAK0662666.1"/>
    <property type="molecule type" value="Genomic_DNA"/>
</dbReference>
<feature type="compositionally biased region" description="Polar residues" evidence="1">
    <location>
        <begin position="61"/>
        <end position="71"/>
    </location>
</feature>
<keyword evidence="3" id="KW-1185">Reference proteome</keyword>
<feature type="region of interest" description="Disordered" evidence="1">
    <location>
        <begin position="56"/>
        <end position="141"/>
    </location>
</feature>
<organism evidence="2 3">
    <name type="scientific">Lasiodiplodia hormozganensis</name>
    <dbReference type="NCBI Taxonomy" id="869390"/>
    <lineage>
        <taxon>Eukaryota</taxon>
        <taxon>Fungi</taxon>
        <taxon>Dikarya</taxon>
        <taxon>Ascomycota</taxon>
        <taxon>Pezizomycotina</taxon>
        <taxon>Dothideomycetes</taxon>
        <taxon>Dothideomycetes incertae sedis</taxon>
        <taxon>Botryosphaeriales</taxon>
        <taxon>Botryosphaeriaceae</taxon>
        <taxon>Lasiodiplodia</taxon>
    </lineage>
</organism>
<dbReference type="Proteomes" id="UP001175001">
    <property type="component" value="Unassembled WGS sequence"/>
</dbReference>
<evidence type="ECO:0000313" key="3">
    <source>
        <dbReference type="Proteomes" id="UP001175001"/>
    </source>
</evidence>
<accession>A0AA39Z2E2</accession>